<name>A0A229T2R2_9PSEU</name>
<comment type="caution">
    <text evidence="4">The sequence shown here is derived from an EMBL/GenBank/DDBJ whole genome shotgun (WGS) entry which is preliminary data.</text>
</comment>
<dbReference type="AlphaFoldDB" id="A0A229T2R2"/>
<evidence type="ECO:0000313" key="5">
    <source>
        <dbReference type="Proteomes" id="UP000215199"/>
    </source>
</evidence>
<accession>A0A229T2R2</accession>
<evidence type="ECO:0000259" key="3">
    <source>
        <dbReference type="Pfam" id="PF01243"/>
    </source>
</evidence>
<dbReference type="NCBIfam" id="TIGR04023">
    <property type="entry name" value="PPOX_MSMEG_5819"/>
    <property type="match status" value="1"/>
</dbReference>
<dbReference type="GO" id="GO:0070967">
    <property type="term" value="F:coenzyme F420 binding"/>
    <property type="evidence" value="ECO:0007669"/>
    <property type="project" value="TreeGrafter"/>
</dbReference>
<gene>
    <name evidence="4" type="ORF">CF165_23080</name>
</gene>
<dbReference type="Pfam" id="PF01243">
    <property type="entry name" value="PNPOx_N"/>
    <property type="match status" value="1"/>
</dbReference>
<feature type="region of interest" description="Disordered" evidence="2">
    <location>
        <begin position="119"/>
        <end position="138"/>
    </location>
</feature>
<dbReference type="InterPro" id="IPR052019">
    <property type="entry name" value="F420H2_bilvrd_red/Heme_oxyg"/>
</dbReference>
<dbReference type="Gene3D" id="2.30.110.10">
    <property type="entry name" value="Electron Transport, Fmn-binding Protein, Chain A"/>
    <property type="match status" value="1"/>
</dbReference>
<keyword evidence="1" id="KW-0560">Oxidoreductase</keyword>
<dbReference type="InterPro" id="IPR024031">
    <property type="entry name" value="MSMEG_5819/OxyR"/>
</dbReference>
<dbReference type="InterPro" id="IPR011576">
    <property type="entry name" value="Pyridox_Oxase_N"/>
</dbReference>
<dbReference type="GO" id="GO:0016627">
    <property type="term" value="F:oxidoreductase activity, acting on the CH-CH group of donors"/>
    <property type="evidence" value="ECO:0007669"/>
    <property type="project" value="TreeGrafter"/>
</dbReference>
<dbReference type="Proteomes" id="UP000215199">
    <property type="component" value="Unassembled WGS sequence"/>
</dbReference>
<dbReference type="PANTHER" id="PTHR35176:SF6">
    <property type="entry name" value="HEME OXYGENASE HI_0854-RELATED"/>
    <property type="match status" value="1"/>
</dbReference>
<dbReference type="EMBL" id="NMUL01000023">
    <property type="protein sequence ID" value="OXM65231.1"/>
    <property type="molecule type" value="Genomic_DNA"/>
</dbReference>
<dbReference type="InterPro" id="IPR012349">
    <property type="entry name" value="Split_barrel_FMN-bd"/>
</dbReference>
<evidence type="ECO:0000256" key="1">
    <source>
        <dbReference type="ARBA" id="ARBA00023002"/>
    </source>
</evidence>
<keyword evidence="5" id="KW-1185">Reference proteome</keyword>
<feature type="domain" description="Pyridoxamine 5'-phosphate oxidase N-terminal" evidence="3">
    <location>
        <begin position="3"/>
        <end position="97"/>
    </location>
</feature>
<evidence type="ECO:0000313" key="4">
    <source>
        <dbReference type="EMBL" id="OXM65231.1"/>
    </source>
</evidence>
<dbReference type="SUPFAM" id="SSF50475">
    <property type="entry name" value="FMN-binding split barrel"/>
    <property type="match status" value="1"/>
</dbReference>
<dbReference type="OrthoDB" id="3693562at2"/>
<dbReference type="GO" id="GO:0005829">
    <property type="term" value="C:cytosol"/>
    <property type="evidence" value="ECO:0007669"/>
    <property type="project" value="TreeGrafter"/>
</dbReference>
<evidence type="ECO:0000256" key="2">
    <source>
        <dbReference type="SAM" id="MobiDB-lite"/>
    </source>
</evidence>
<sequence>MFTEAELAYLAAQPLGRLATQQPNGTLQVNPVAFHYNPDEKTIDITGYNLRKSKKFRNIATHDKVAFVVDDVPSTNPWRVRCLEIRGRAEALTGANVPDGHLDDAVIRIHPGRILAMGVEDGDQDRDPLELEPNFRDV</sequence>
<dbReference type="RefSeq" id="WP_093949918.1">
    <property type="nucleotide sequence ID" value="NZ_NMUL01000023.1"/>
</dbReference>
<proteinExistence type="predicted"/>
<reference evidence="5" key="1">
    <citation type="submission" date="2017-07" db="EMBL/GenBank/DDBJ databases">
        <title>Comparative genome mining reveals phylogenetic distribution patterns of secondary metabolites in Amycolatopsis.</title>
        <authorList>
            <person name="Adamek M."/>
            <person name="Alanjary M."/>
            <person name="Sales-Ortells H."/>
            <person name="Goodfellow M."/>
            <person name="Bull A.T."/>
            <person name="Kalinowski J."/>
            <person name="Ziemert N."/>
        </authorList>
    </citation>
    <scope>NUCLEOTIDE SEQUENCE [LARGE SCALE GENOMIC DNA]</scope>
    <source>
        <strain evidence="5">H5</strain>
    </source>
</reference>
<dbReference type="PANTHER" id="PTHR35176">
    <property type="entry name" value="HEME OXYGENASE HI_0854-RELATED"/>
    <property type="match status" value="1"/>
</dbReference>
<feature type="compositionally biased region" description="Basic and acidic residues" evidence="2">
    <location>
        <begin position="125"/>
        <end position="138"/>
    </location>
</feature>
<protein>
    <submittedName>
        <fullName evidence="4">Pyridoxamine 5'-phosphate oxidase</fullName>
    </submittedName>
</protein>
<organism evidence="4 5">
    <name type="scientific">Amycolatopsis vastitatis</name>
    <dbReference type="NCBI Taxonomy" id="1905142"/>
    <lineage>
        <taxon>Bacteria</taxon>
        <taxon>Bacillati</taxon>
        <taxon>Actinomycetota</taxon>
        <taxon>Actinomycetes</taxon>
        <taxon>Pseudonocardiales</taxon>
        <taxon>Pseudonocardiaceae</taxon>
        <taxon>Amycolatopsis</taxon>
    </lineage>
</organism>